<dbReference type="GO" id="GO:0005126">
    <property type="term" value="F:cytokine receptor binding"/>
    <property type="evidence" value="ECO:0007669"/>
    <property type="project" value="InterPro"/>
</dbReference>
<dbReference type="OrthoDB" id="9447464at2759"/>
<comment type="subunit">
    <text evidence="1">Interacts with IL13RA2.</text>
</comment>
<evidence type="ECO:0000256" key="2">
    <source>
        <dbReference type="ARBA" id="ARBA00016752"/>
    </source>
</evidence>
<keyword evidence="5" id="KW-1185">Reference proteome</keyword>
<dbReference type="PRINTS" id="PR01929">
    <property type="entry name" value="INTRLEUKIN13"/>
</dbReference>
<dbReference type="Proteomes" id="UP000527355">
    <property type="component" value="Unassembled WGS sequence"/>
</dbReference>
<name>A0A7J7XGJ7_MYOMY</name>
<evidence type="ECO:0000256" key="3">
    <source>
        <dbReference type="SAM" id="SignalP"/>
    </source>
</evidence>
<evidence type="ECO:0000256" key="1">
    <source>
        <dbReference type="ARBA" id="ARBA00011337"/>
    </source>
</evidence>
<dbReference type="PANTHER" id="PTHR48486">
    <property type="entry name" value="INTERLEUKIN-13"/>
    <property type="match status" value="1"/>
</dbReference>
<dbReference type="AlphaFoldDB" id="A0A7J7XGJ7"/>
<evidence type="ECO:0000313" key="4">
    <source>
        <dbReference type="EMBL" id="KAF6348823.1"/>
    </source>
</evidence>
<dbReference type="Pfam" id="PF03487">
    <property type="entry name" value="IL13"/>
    <property type="match status" value="1"/>
</dbReference>
<keyword evidence="3" id="KW-0732">Signal</keyword>
<accession>A0A7J7XGJ7</accession>
<protein>
    <recommendedName>
        <fullName evidence="2">Interleukin-13</fullName>
    </recommendedName>
</protein>
<dbReference type="InterPro" id="IPR009079">
    <property type="entry name" value="4_helix_cytokine-like_core"/>
</dbReference>
<dbReference type="InterPro" id="IPR020470">
    <property type="entry name" value="IL-13"/>
</dbReference>
<dbReference type="VEuPathDB" id="HostDB:GeneID_118659168"/>
<organism evidence="4 5">
    <name type="scientific">Myotis myotis</name>
    <name type="common">Greater mouse-eared bat</name>
    <name type="synonym">Vespertilio myotis</name>
    <dbReference type="NCBI Taxonomy" id="51298"/>
    <lineage>
        <taxon>Eukaryota</taxon>
        <taxon>Metazoa</taxon>
        <taxon>Chordata</taxon>
        <taxon>Craniata</taxon>
        <taxon>Vertebrata</taxon>
        <taxon>Euteleostomi</taxon>
        <taxon>Mammalia</taxon>
        <taxon>Eutheria</taxon>
        <taxon>Laurasiatheria</taxon>
        <taxon>Chiroptera</taxon>
        <taxon>Yangochiroptera</taxon>
        <taxon>Vespertilionidae</taxon>
        <taxon>Myotis</taxon>
    </lineage>
</organism>
<evidence type="ECO:0000313" key="5">
    <source>
        <dbReference type="Proteomes" id="UP000527355"/>
    </source>
</evidence>
<dbReference type="SMART" id="SM00190">
    <property type="entry name" value="IL4_13"/>
    <property type="match status" value="1"/>
</dbReference>
<reference evidence="4 5" key="1">
    <citation type="journal article" date="2020" name="Nature">
        <title>Six reference-quality genomes reveal evolution of bat adaptations.</title>
        <authorList>
            <person name="Jebb D."/>
            <person name="Huang Z."/>
            <person name="Pippel M."/>
            <person name="Hughes G.M."/>
            <person name="Lavrichenko K."/>
            <person name="Devanna P."/>
            <person name="Winkler S."/>
            <person name="Jermiin L.S."/>
            <person name="Skirmuntt E.C."/>
            <person name="Katzourakis A."/>
            <person name="Burkitt-Gray L."/>
            <person name="Ray D.A."/>
            <person name="Sullivan K.A.M."/>
            <person name="Roscito J.G."/>
            <person name="Kirilenko B.M."/>
            <person name="Davalos L.M."/>
            <person name="Corthals A.P."/>
            <person name="Power M.L."/>
            <person name="Jones G."/>
            <person name="Ransome R.D."/>
            <person name="Dechmann D.K.N."/>
            <person name="Locatelli A.G."/>
            <person name="Puechmaille S.J."/>
            <person name="Fedrigo O."/>
            <person name="Jarvis E.D."/>
            <person name="Hiller M."/>
            <person name="Vernes S.C."/>
            <person name="Myers E.W."/>
            <person name="Teeling E.C."/>
        </authorList>
    </citation>
    <scope>NUCLEOTIDE SEQUENCE [LARGE SCALE GENOMIC DNA]</scope>
    <source>
        <strain evidence="4">MMyoMyo1</strain>
        <tissue evidence="4">Flight muscle</tissue>
    </source>
</reference>
<feature type="signal peptide" evidence="3">
    <location>
        <begin position="1"/>
        <end position="18"/>
    </location>
</feature>
<sequence length="130" mass="14047">MALWLTLVIVLTCFGGLASPGPVRPLTVVKELIEELDNITQKAPLCNGSMVWSVNLTAGSCCAAFESLMNVSDCPAIQRTQRMLSALCPRKPSAGPASSPPVRDTKVEVTRLAKDLLQHLRKGVRQGKFE</sequence>
<dbReference type="EMBL" id="JABWUV010000006">
    <property type="protein sequence ID" value="KAF6348823.1"/>
    <property type="molecule type" value="Genomic_DNA"/>
</dbReference>
<dbReference type="SUPFAM" id="SSF47266">
    <property type="entry name" value="4-helical cytokines"/>
    <property type="match status" value="1"/>
</dbReference>
<dbReference type="GO" id="GO:0006955">
    <property type="term" value="P:immune response"/>
    <property type="evidence" value="ECO:0007669"/>
    <property type="project" value="InterPro"/>
</dbReference>
<dbReference type="GO" id="GO:0005576">
    <property type="term" value="C:extracellular region"/>
    <property type="evidence" value="ECO:0007669"/>
    <property type="project" value="InterPro"/>
</dbReference>
<feature type="chain" id="PRO_5029464047" description="Interleukin-13" evidence="3">
    <location>
        <begin position="19"/>
        <end position="130"/>
    </location>
</feature>
<proteinExistence type="predicted"/>
<comment type="caution">
    <text evidence="4">The sequence shown here is derived from an EMBL/GenBank/DDBJ whole genome shotgun (WGS) entry which is preliminary data.</text>
</comment>
<dbReference type="PANTHER" id="PTHR48486:SF1">
    <property type="entry name" value="INTERLEUKIN-13"/>
    <property type="match status" value="1"/>
</dbReference>
<dbReference type="InterPro" id="IPR001325">
    <property type="entry name" value="IL-4/IL-13"/>
</dbReference>
<gene>
    <name evidence="4" type="ORF">mMyoMyo1_006730</name>
</gene>
<dbReference type="Gene3D" id="1.20.1250.10">
    <property type="match status" value="1"/>
</dbReference>